<dbReference type="InterPro" id="IPR007460">
    <property type="entry name" value="BrnT_toxin"/>
</dbReference>
<dbReference type="AlphaFoldDB" id="A0A2W4QV34"/>
<reference evidence="1 2" key="1">
    <citation type="journal article" date="2018" name="Aquat. Microb. Ecol.">
        <title>Gammaproteobacterial methanotrophs dominate.</title>
        <authorList>
            <person name="Rissanen A.J."/>
            <person name="Saarenheimo J."/>
            <person name="Tiirola M."/>
            <person name="Peura S."/>
            <person name="Aalto S.L."/>
            <person name="Karvinen A."/>
            <person name="Nykanen H."/>
        </authorList>
    </citation>
    <scope>NUCLEOTIDE SEQUENCE [LARGE SCALE GENOMIC DNA]</scope>
    <source>
        <strain evidence="1">AMbin10</strain>
    </source>
</reference>
<evidence type="ECO:0008006" key="3">
    <source>
        <dbReference type="Google" id="ProtNLM"/>
    </source>
</evidence>
<name>A0A2W4QV34_9GAMM</name>
<protein>
    <recommendedName>
        <fullName evidence="3">BrnT family toxin</fullName>
    </recommendedName>
</protein>
<dbReference type="Gene3D" id="3.10.450.530">
    <property type="entry name" value="Ribonuclease toxin, BrnT, of type II toxin-antitoxin system"/>
    <property type="match status" value="1"/>
</dbReference>
<dbReference type="EMBL" id="QJPH01000438">
    <property type="protein sequence ID" value="PZN74039.1"/>
    <property type="molecule type" value="Genomic_DNA"/>
</dbReference>
<organism evidence="1 2">
    <name type="scientific">Candidatus Methylumidiphilus alinenensis</name>
    <dbReference type="NCBI Taxonomy" id="2202197"/>
    <lineage>
        <taxon>Bacteria</taxon>
        <taxon>Pseudomonadati</taxon>
        <taxon>Pseudomonadota</taxon>
        <taxon>Gammaproteobacteria</taxon>
        <taxon>Methylococcales</taxon>
        <taxon>Candidatus Methylumidiphilus</taxon>
    </lineage>
</organism>
<comment type="caution">
    <text evidence="1">The sequence shown here is derived from an EMBL/GenBank/DDBJ whole genome shotgun (WGS) entry which is preliminary data.</text>
</comment>
<evidence type="ECO:0000313" key="2">
    <source>
        <dbReference type="Proteomes" id="UP000249396"/>
    </source>
</evidence>
<gene>
    <name evidence="1" type="ORF">DM484_21920</name>
</gene>
<evidence type="ECO:0000313" key="1">
    <source>
        <dbReference type="EMBL" id="PZN74039.1"/>
    </source>
</evidence>
<dbReference type="InterPro" id="IPR038573">
    <property type="entry name" value="BrnT_sf"/>
</dbReference>
<dbReference type="Pfam" id="PF04365">
    <property type="entry name" value="BrnT_toxin"/>
    <property type="match status" value="1"/>
</dbReference>
<proteinExistence type="predicted"/>
<accession>A0A2W4QV34</accession>
<dbReference type="Proteomes" id="UP000249396">
    <property type="component" value="Unassembled WGS sequence"/>
</dbReference>
<sequence length="92" mass="10797">MEISYNLNKNEKNIRERQLSFDRAAEFDFHTATVDVDNRRDYGETRYVAAGYLDGRLHILCFTETAQGIRVISFRKANSRESRKYGKPLTFN</sequence>